<protein>
    <submittedName>
        <fullName evidence="2">Uncharacterized protein</fullName>
    </submittedName>
</protein>
<evidence type="ECO:0000313" key="3">
    <source>
        <dbReference type="Proteomes" id="UP001064489"/>
    </source>
</evidence>
<feature type="transmembrane region" description="Helical" evidence="1">
    <location>
        <begin position="156"/>
        <end position="174"/>
    </location>
</feature>
<feature type="transmembrane region" description="Helical" evidence="1">
    <location>
        <begin position="70"/>
        <end position="91"/>
    </location>
</feature>
<dbReference type="Proteomes" id="UP001064489">
    <property type="component" value="Chromosome 8"/>
</dbReference>
<keyword evidence="3" id="KW-1185">Reference proteome</keyword>
<keyword evidence="1" id="KW-0472">Membrane</keyword>
<dbReference type="PANTHER" id="PTHR46431:SF7">
    <property type="entry name" value="SNARE ASSOCIATED GOLGI PROTEIN FAMILY"/>
    <property type="match status" value="1"/>
</dbReference>
<evidence type="ECO:0000256" key="1">
    <source>
        <dbReference type="SAM" id="Phobius"/>
    </source>
</evidence>
<name>A0AAD5NQG9_ACENE</name>
<dbReference type="EMBL" id="JAJSOW010000103">
    <property type="protein sequence ID" value="KAI9174637.1"/>
    <property type="molecule type" value="Genomic_DNA"/>
</dbReference>
<comment type="caution">
    <text evidence="2">The sequence shown here is derived from an EMBL/GenBank/DDBJ whole genome shotgun (WGS) entry which is preliminary data.</text>
</comment>
<dbReference type="PANTHER" id="PTHR46431">
    <property type="entry name" value="EXPRESSED PROTEIN"/>
    <property type="match status" value="1"/>
</dbReference>
<sequence>MVGAVDNARNLDSIFEIRKLLCRNSLRVSVKCVPRNSNVAMDLLTKLGALSGLDQVWHLDMDLGRCTSQIVLNAVGFCATVATTIINHVDGRRFMVARRGLGSPRRCSCRSLWFWFKLFSLFTCLVLLAGVFLKWVGPFFMDKEVIPLINWETKMFSTPVLAVLVFASVAYFYYSPFTIFTFYVGGWDDIWLWLWISSDYVSGGCGHITSIFHWGG</sequence>
<gene>
    <name evidence="2" type="ORF">LWI28_020478</name>
</gene>
<keyword evidence="1" id="KW-0812">Transmembrane</keyword>
<feature type="transmembrane region" description="Helical" evidence="1">
    <location>
        <begin position="112"/>
        <end position="136"/>
    </location>
</feature>
<reference evidence="2" key="1">
    <citation type="journal article" date="2022" name="Plant J.">
        <title>Strategies of tolerance reflected in two North American maple genomes.</title>
        <authorList>
            <person name="McEvoy S.L."/>
            <person name="Sezen U.U."/>
            <person name="Trouern-Trend A."/>
            <person name="McMahon S.M."/>
            <person name="Schaberg P.G."/>
            <person name="Yang J."/>
            <person name="Wegrzyn J.L."/>
            <person name="Swenson N.G."/>
        </authorList>
    </citation>
    <scope>NUCLEOTIDE SEQUENCE</scope>
    <source>
        <strain evidence="2">91603</strain>
    </source>
</reference>
<evidence type="ECO:0000313" key="2">
    <source>
        <dbReference type="EMBL" id="KAI9174637.1"/>
    </source>
</evidence>
<dbReference type="AlphaFoldDB" id="A0AAD5NQG9"/>
<reference evidence="2" key="2">
    <citation type="submission" date="2023-02" db="EMBL/GenBank/DDBJ databases">
        <authorList>
            <person name="Swenson N.G."/>
            <person name="Wegrzyn J.L."/>
            <person name="Mcevoy S.L."/>
        </authorList>
    </citation>
    <scope>NUCLEOTIDE SEQUENCE</scope>
    <source>
        <strain evidence="2">91603</strain>
        <tissue evidence="2">Leaf</tissue>
    </source>
</reference>
<accession>A0AAD5NQG9</accession>
<proteinExistence type="predicted"/>
<organism evidence="2 3">
    <name type="scientific">Acer negundo</name>
    <name type="common">Box elder</name>
    <dbReference type="NCBI Taxonomy" id="4023"/>
    <lineage>
        <taxon>Eukaryota</taxon>
        <taxon>Viridiplantae</taxon>
        <taxon>Streptophyta</taxon>
        <taxon>Embryophyta</taxon>
        <taxon>Tracheophyta</taxon>
        <taxon>Spermatophyta</taxon>
        <taxon>Magnoliopsida</taxon>
        <taxon>eudicotyledons</taxon>
        <taxon>Gunneridae</taxon>
        <taxon>Pentapetalae</taxon>
        <taxon>rosids</taxon>
        <taxon>malvids</taxon>
        <taxon>Sapindales</taxon>
        <taxon>Sapindaceae</taxon>
        <taxon>Hippocastanoideae</taxon>
        <taxon>Acereae</taxon>
        <taxon>Acer</taxon>
    </lineage>
</organism>
<keyword evidence="1" id="KW-1133">Transmembrane helix</keyword>